<comment type="caution">
    <text evidence="1">The sequence shown here is derived from an EMBL/GenBank/DDBJ whole genome shotgun (WGS) entry which is preliminary data.</text>
</comment>
<gene>
    <name evidence="1" type="ORF">FBD94_25695</name>
</gene>
<organism evidence="1 2">
    <name type="scientific">Pedobacter hiemivivus</name>
    <dbReference type="NCBI Taxonomy" id="2530454"/>
    <lineage>
        <taxon>Bacteria</taxon>
        <taxon>Pseudomonadati</taxon>
        <taxon>Bacteroidota</taxon>
        <taxon>Sphingobacteriia</taxon>
        <taxon>Sphingobacteriales</taxon>
        <taxon>Sphingobacteriaceae</taxon>
        <taxon>Pedobacter</taxon>
    </lineage>
</organism>
<sequence>MKTDFKILLLLVLLTTSAFMLGFKPDLRTRLKTETSKTLVDESITVYTSAITGANDVEVLFYRTGPEAGQGEITITYSVRFNEGNSQTYTKVMASGETESTDHIQGPNPTAFAEVTGYSWTY</sequence>
<proteinExistence type="predicted"/>
<accession>A0A4U1FYK7</accession>
<reference evidence="1 2" key="1">
    <citation type="submission" date="2019-04" db="EMBL/GenBank/DDBJ databases">
        <title>Pedobacter sp. RP-1-16 sp. nov., isolated from Arctic soil.</title>
        <authorList>
            <person name="Dahal R.H."/>
            <person name="Kim D.-U."/>
        </authorList>
    </citation>
    <scope>NUCLEOTIDE SEQUENCE [LARGE SCALE GENOMIC DNA]</scope>
    <source>
        <strain evidence="1 2">RP-1-16</strain>
    </source>
</reference>
<dbReference type="EMBL" id="SWDX01000022">
    <property type="protein sequence ID" value="TKC54953.1"/>
    <property type="molecule type" value="Genomic_DNA"/>
</dbReference>
<name>A0A4U1FYK7_9SPHI</name>
<evidence type="ECO:0000313" key="2">
    <source>
        <dbReference type="Proteomes" id="UP000309594"/>
    </source>
</evidence>
<dbReference type="Proteomes" id="UP000309594">
    <property type="component" value="Unassembled WGS sequence"/>
</dbReference>
<dbReference type="RefSeq" id="WP_136882339.1">
    <property type="nucleotide sequence ID" value="NZ_SWDX01000022.1"/>
</dbReference>
<protein>
    <submittedName>
        <fullName evidence="1">Uncharacterized protein</fullName>
    </submittedName>
</protein>
<evidence type="ECO:0000313" key="1">
    <source>
        <dbReference type="EMBL" id="TKC54953.1"/>
    </source>
</evidence>
<dbReference type="AlphaFoldDB" id="A0A4U1FYK7"/>